<dbReference type="GO" id="GO:0043176">
    <property type="term" value="F:amine binding"/>
    <property type="evidence" value="ECO:0007669"/>
    <property type="project" value="InterPro"/>
</dbReference>
<name>A0A1D2AJL2_ORNBR</name>
<protein>
    <submittedName>
        <fullName evidence="1">Lipocalin</fullName>
    </submittedName>
</protein>
<dbReference type="AlphaFoldDB" id="A0A1D2AJL2"/>
<sequence>EITQFVVYFTANRTKGYNIDNVLYARYELEPDDPGYPYPMIFSDYNTCAIFRVPHYEKRGKPACQMWAYKGKPVGSCCFFLYDVFCGPSKYAIYEKEKCHREELHDAIIEED</sequence>
<proteinExistence type="predicted"/>
<reference evidence="1" key="1">
    <citation type="submission" date="2016-07" db="EMBL/GenBank/DDBJ databases">
        <title>Salivary Glands transcriptome analysis on engorged females of Ornithodoros brasiliensis (Acari:Argasidae).</title>
        <authorList>
            <person name="Simons S.M."/>
            <person name="Carvalho E."/>
            <person name="Junqueira-de-Azevedo I."/>
            <person name="Ho P.L."/>
            <person name="Giovanni D."/>
            <person name="Mendonca R."/>
            <person name="Onofrio V."/>
            <person name="Landulfo G."/>
            <person name="Ramirez D."/>
            <person name="Barros-Battesti D."/>
        </authorList>
    </citation>
    <scope>NUCLEOTIDE SEQUENCE</scope>
    <source>
        <strain evidence="1">Female</strain>
        <tissue evidence="1">Salivary gland</tissue>
    </source>
</reference>
<organism evidence="1">
    <name type="scientific">Ornithodoros brasiliensis</name>
    <name type="common">Mouro tick</name>
    <dbReference type="NCBI Taxonomy" id="888526"/>
    <lineage>
        <taxon>Eukaryota</taxon>
        <taxon>Metazoa</taxon>
        <taxon>Ecdysozoa</taxon>
        <taxon>Arthropoda</taxon>
        <taxon>Chelicerata</taxon>
        <taxon>Arachnida</taxon>
        <taxon>Acari</taxon>
        <taxon>Parasitiformes</taxon>
        <taxon>Ixodida</taxon>
        <taxon>Ixodoidea</taxon>
        <taxon>Argasidae</taxon>
        <taxon>Ornithodorinae</taxon>
        <taxon>Ornithodoros</taxon>
    </lineage>
</organism>
<feature type="non-terminal residue" evidence="1">
    <location>
        <position position="1"/>
    </location>
</feature>
<accession>A0A1D2AJL2</accession>
<evidence type="ECO:0000313" key="1">
    <source>
        <dbReference type="EMBL" id="JAT79115.1"/>
    </source>
</evidence>
<dbReference type="Pfam" id="PF02098">
    <property type="entry name" value="His_binding"/>
    <property type="match status" value="1"/>
</dbReference>
<dbReference type="EMBL" id="GETE01000432">
    <property type="protein sequence ID" value="JAT79115.1"/>
    <property type="molecule type" value="Transcribed_RNA"/>
</dbReference>
<dbReference type="Gene3D" id="2.40.128.20">
    <property type="match status" value="1"/>
</dbReference>
<dbReference type="InterPro" id="IPR002970">
    <property type="entry name" value="Tick_his-bd"/>
</dbReference>
<dbReference type="SUPFAM" id="SSF50814">
    <property type="entry name" value="Lipocalins"/>
    <property type="match status" value="1"/>
</dbReference>
<dbReference type="InterPro" id="IPR012674">
    <property type="entry name" value="Calycin"/>
</dbReference>
<dbReference type="GO" id="GO:0030682">
    <property type="term" value="P:symbiont-mediated perturbation of host defenses"/>
    <property type="evidence" value="ECO:0007669"/>
    <property type="project" value="InterPro"/>
</dbReference>